<name>A0A9D3YFT7_DREPO</name>
<proteinExistence type="predicted"/>
<dbReference type="EMBL" id="JAIWYP010000015">
    <property type="protein sequence ID" value="KAH3699922.1"/>
    <property type="molecule type" value="Genomic_DNA"/>
</dbReference>
<comment type="caution">
    <text evidence="1">The sequence shown here is derived from an EMBL/GenBank/DDBJ whole genome shotgun (WGS) entry which is preliminary data.</text>
</comment>
<organism evidence="1 2">
    <name type="scientific">Dreissena polymorpha</name>
    <name type="common">Zebra mussel</name>
    <name type="synonym">Mytilus polymorpha</name>
    <dbReference type="NCBI Taxonomy" id="45954"/>
    <lineage>
        <taxon>Eukaryota</taxon>
        <taxon>Metazoa</taxon>
        <taxon>Spiralia</taxon>
        <taxon>Lophotrochozoa</taxon>
        <taxon>Mollusca</taxon>
        <taxon>Bivalvia</taxon>
        <taxon>Autobranchia</taxon>
        <taxon>Heteroconchia</taxon>
        <taxon>Euheterodonta</taxon>
        <taxon>Imparidentia</taxon>
        <taxon>Neoheterodontei</taxon>
        <taxon>Myida</taxon>
        <taxon>Dreissenoidea</taxon>
        <taxon>Dreissenidae</taxon>
        <taxon>Dreissena</taxon>
    </lineage>
</organism>
<protein>
    <submittedName>
        <fullName evidence="1">Uncharacterized protein</fullName>
    </submittedName>
</protein>
<dbReference type="Proteomes" id="UP000828390">
    <property type="component" value="Unassembled WGS sequence"/>
</dbReference>
<reference evidence="1" key="2">
    <citation type="submission" date="2020-11" db="EMBL/GenBank/DDBJ databases">
        <authorList>
            <person name="McCartney M.A."/>
            <person name="Auch B."/>
            <person name="Kono T."/>
            <person name="Mallez S."/>
            <person name="Becker A."/>
            <person name="Gohl D.M."/>
            <person name="Silverstein K.A.T."/>
            <person name="Koren S."/>
            <person name="Bechman K.B."/>
            <person name="Herman A."/>
            <person name="Abrahante J.E."/>
            <person name="Garbe J."/>
        </authorList>
    </citation>
    <scope>NUCLEOTIDE SEQUENCE</scope>
    <source>
        <strain evidence="1">Duluth1</strain>
        <tissue evidence="1">Whole animal</tissue>
    </source>
</reference>
<gene>
    <name evidence="1" type="ORF">DPMN_074884</name>
</gene>
<keyword evidence="2" id="KW-1185">Reference proteome</keyword>
<dbReference type="AlphaFoldDB" id="A0A9D3YFT7"/>
<evidence type="ECO:0000313" key="2">
    <source>
        <dbReference type="Proteomes" id="UP000828390"/>
    </source>
</evidence>
<evidence type="ECO:0000313" key="1">
    <source>
        <dbReference type="EMBL" id="KAH3699922.1"/>
    </source>
</evidence>
<accession>A0A9D3YFT7</accession>
<sequence length="166" mass="19032">MSVHKRQHTGSYPFPFMFQTSQQYGYPVDFQKKRIRILKSKEFLQSLDDEDDHVFATNIIDLYAARPLQLSAMCLALFAMWYKVKGSTTNDDFFPPNTDLQNPDTTVASENLHASHTNIQFNDTLNIPQSHVDANHYPAIADEQRDGNDSQTNYKKGLTTKILKKS</sequence>
<reference evidence="1" key="1">
    <citation type="journal article" date="2019" name="bioRxiv">
        <title>The Genome of the Zebra Mussel, Dreissena polymorpha: A Resource for Invasive Species Research.</title>
        <authorList>
            <person name="McCartney M.A."/>
            <person name="Auch B."/>
            <person name="Kono T."/>
            <person name="Mallez S."/>
            <person name="Zhang Y."/>
            <person name="Obille A."/>
            <person name="Becker A."/>
            <person name="Abrahante J.E."/>
            <person name="Garbe J."/>
            <person name="Badalamenti J.P."/>
            <person name="Herman A."/>
            <person name="Mangelson H."/>
            <person name="Liachko I."/>
            <person name="Sullivan S."/>
            <person name="Sone E.D."/>
            <person name="Koren S."/>
            <person name="Silverstein K.A.T."/>
            <person name="Beckman K.B."/>
            <person name="Gohl D.M."/>
        </authorList>
    </citation>
    <scope>NUCLEOTIDE SEQUENCE</scope>
    <source>
        <strain evidence="1">Duluth1</strain>
        <tissue evidence="1">Whole animal</tissue>
    </source>
</reference>